<dbReference type="InterPro" id="IPR055568">
    <property type="entry name" value="DUF7144"/>
</dbReference>
<evidence type="ECO:0000259" key="2">
    <source>
        <dbReference type="Pfam" id="PF23636"/>
    </source>
</evidence>
<feature type="transmembrane region" description="Helical" evidence="1">
    <location>
        <begin position="43"/>
        <end position="66"/>
    </location>
</feature>
<keyword evidence="1" id="KW-0812">Transmembrane</keyword>
<keyword evidence="1" id="KW-0472">Membrane</keyword>
<accession>A0AAU7GAD1</accession>
<dbReference type="Pfam" id="PF23636">
    <property type="entry name" value="DUF7144"/>
    <property type="match status" value="1"/>
</dbReference>
<feature type="transmembrane region" description="Helical" evidence="1">
    <location>
        <begin position="107"/>
        <end position="126"/>
    </location>
</feature>
<organism evidence="3">
    <name type="scientific">Leifsonia sp. NPDC080035</name>
    <dbReference type="NCBI Taxonomy" id="3143936"/>
    <lineage>
        <taxon>Bacteria</taxon>
        <taxon>Bacillati</taxon>
        <taxon>Actinomycetota</taxon>
        <taxon>Actinomycetes</taxon>
        <taxon>Micrococcales</taxon>
        <taxon>Microbacteriaceae</taxon>
        <taxon>Leifsonia</taxon>
    </lineage>
</organism>
<evidence type="ECO:0000313" key="3">
    <source>
        <dbReference type="EMBL" id="XBM47113.1"/>
    </source>
</evidence>
<protein>
    <recommendedName>
        <fullName evidence="2">DUF7144 domain-containing protein</fullName>
    </recommendedName>
</protein>
<dbReference type="EMBL" id="CP157390">
    <property type="protein sequence ID" value="XBM47113.1"/>
    <property type="molecule type" value="Genomic_DNA"/>
</dbReference>
<feature type="transmembrane region" description="Helical" evidence="1">
    <location>
        <begin position="7"/>
        <end position="31"/>
    </location>
</feature>
<dbReference type="RefSeq" id="WP_348787089.1">
    <property type="nucleotide sequence ID" value="NZ_CP157390.1"/>
</dbReference>
<dbReference type="AlphaFoldDB" id="A0AAU7GAD1"/>
<name>A0AAU7GAD1_9MICO</name>
<gene>
    <name evidence="3" type="ORF">AAME72_13595</name>
</gene>
<feature type="domain" description="DUF7144" evidence="2">
    <location>
        <begin position="8"/>
        <end position="119"/>
    </location>
</feature>
<keyword evidence="1" id="KW-1133">Transmembrane helix</keyword>
<reference evidence="3" key="1">
    <citation type="submission" date="2024-05" db="EMBL/GenBank/DDBJ databases">
        <title>The Natural Products Discovery Center: Release of the First 8490 Sequenced Strains for Exploring Actinobacteria Biosynthetic Diversity.</title>
        <authorList>
            <person name="Kalkreuter E."/>
            <person name="Kautsar S.A."/>
            <person name="Yang D."/>
            <person name="Bader C.D."/>
            <person name="Teijaro C.N."/>
            <person name="Fluegel L."/>
            <person name="Davis C.M."/>
            <person name="Simpson J.R."/>
            <person name="Lauterbach L."/>
            <person name="Steele A.D."/>
            <person name="Gui C."/>
            <person name="Meng S."/>
            <person name="Li G."/>
            <person name="Viehrig K."/>
            <person name="Ye F."/>
            <person name="Su P."/>
            <person name="Kiefer A.F."/>
            <person name="Nichols A."/>
            <person name="Cepeda A.J."/>
            <person name="Yan W."/>
            <person name="Fan B."/>
            <person name="Jiang Y."/>
            <person name="Adhikari A."/>
            <person name="Zheng C.-J."/>
            <person name="Schuster L."/>
            <person name="Cowan T.M."/>
            <person name="Smanski M.J."/>
            <person name="Chevrette M.G."/>
            <person name="de Carvalho L.P.S."/>
            <person name="Shen B."/>
        </authorList>
    </citation>
    <scope>NUCLEOTIDE SEQUENCE</scope>
    <source>
        <strain evidence="3">NPDC080035</strain>
    </source>
</reference>
<sequence>MAPRPGSVTFVAVLAYVNGVLSIIGGVVMLFTRDSMAGASNAGTAAGITTSAIISIILGIVILVVARGLLNGSSVSRGLVTVVMIINIFNGVLLMFTLQFVSGIIDILWAFLMLALLFTRRANAFFARRQTS</sequence>
<proteinExistence type="predicted"/>
<evidence type="ECO:0000256" key="1">
    <source>
        <dbReference type="SAM" id="Phobius"/>
    </source>
</evidence>
<feature type="transmembrane region" description="Helical" evidence="1">
    <location>
        <begin position="78"/>
        <end position="101"/>
    </location>
</feature>